<dbReference type="GO" id="GO:0008168">
    <property type="term" value="F:methyltransferase activity"/>
    <property type="evidence" value="ECO:0007669"/>
    <property type="project" value="UniProtKB-KW"/>
</dbReference>
<dbReference type="Gene3D" id="3.40.50.150">
    <property type="entry name" value="Vaccinia Virus protein VP39"/>
    <property type="match status" value="1"/>
</dbReference>
<comment type="caution">
    <text evidence="3">The sequence shown here is derived from an EMBL/GenBank/DDBJ whole genome shotgun (WGS) entry which is preliminary data.</text>
</comment>
<evidence type="ECO:0000313" key="3">
    <source>
        <dbReference type="EMBL" id="KAG9255667.1"/>
    </source>
</evidence>
<dbReference type="InterPro" id="IPR029063">
    <property type="entry name" value="SAM-dependent_MTases_sf"/>
</dbReference>
<evidence type="ECO:0000256" key="1">
    <source>
        <dbReference type="ARBA" id="ARBA00038158"/>
    </source>
</evidence>
<proteinExistence type="inferred from homology"/>
<feature type="region of interest" description="Disordered" evidence="2">
    <location>
        <begin position="1"/>
        <end position="69"/>
    </location>
</feature>
<dbReference type="AlphaFoldDB" id="A0A9P7ZPW0"/>
<keyword evidence="3" id="KW-0808">Transferase</keyword>
<dbReference type="CDD" id="cd02440">
    <property type="entry name" value="AdoMet_MTases"/>
    <property type="match status" value="1"/>
</dbReference>
<dbReference type="PANTHER" id="PTHR43591:SF24">
    <property type="entry name" value="2-METHOXY-6-POLYPRENYL-1,4-BENZOQUINOL METHYLASE, MITOCHONDRIAL"/>
    <property type="match status" value="1"/>
</dbReference>
<organism evidence="3 4">
    <name type="scientific">Emericellopsis atlantica</name>
    <dbReference type="NCBI Taxonomy" id="2614577"/>
    <lineage>
        <taxon>Eukaryota</taxon>
        <taxon>Fungi</taxon>
        <taxon>Dikarya</taxon>
        <taxon>Ascomycota</taxon>
        <taxon>Pezizomycotina</taxon>
        <taxon>Sordariomycetes</taxon>
        <taxon>Hypocreomycetidae</taxon>
        <taxon>Hypocreales</taxon>
        <taxon>Bionectriaceae</taxon>
        <taxon>Emericellopsis</taxon>
    </lineage>
</organism>
<reference evidence="3" key="1">
    <citation type="journal article" date="2021" name="IMA Fungus">
        <title>Genomic characterization of three marine fungi, including Emericellopsis atlantica sp. nov. with signatures of a generalist lifestyle and marine biomass degradation.</title>
        <authorList>
            <person name="Hagestad O.C."/>
            <person name="Hou L."/>
            <person name="Andersen J.H."/>
            <person name="Hansen E.H."/>
            <person name="Altermark B."/>
            <person name="Li C."/>
            <person name="Kuhnert E."/>
            <person name="Cox R.J."/>
            <person name="Crous P.W."/>
            <person name="Spatafora J.W."/>
            <person name="Lail K."/>
            <person name="Amirebrahimi M."/>
            <person name="Lipzen A."/>
            <person name="Pangilinan J."/>
            <person name="Andreopoulos W."/>
            <person name="Hayes R.D."/>
            <person name="Ng V."/>
            <person name="Grigoriev I.V."/>
            <person name="Jackson S.A."/>
            <person name="Sutton T.D.S."/>
            <person name="Dobson A.D.W."/>
            <person name="Rama T."/>
        </authorList>
    </citation>
    <scope>NUCLEOTIDE SEQUENCE</scope>
    <source>
        <strain evidence="3">TS7</strain>
    </source>
</reference>
<protein>
    <submittedName>
        <fullName evidence="3">S-adenosyl-L-methionine-dependent methyltransferase</fullName>
    </submittedName>
</protein>
<sequence>MAGREKTPLSRLEQSPSHPPLAPAGETAPEDDIDTDEGGRPTVAASLGSSDTDSALGMSDDSNSTSSLRSSIFEMEEENGRLYHAYNRGRYILPSDEGESERLDVQHEHFLQTFYNRLCFAPGAPTAKRVLDAGTGTGIWAIDFAEEYPNAEVYGVDIAPIQPPYVPPNCRFEIDDLEQEWTWTEPFDYIFSRMMNASFADWTAYTRNCWNHLNSNGWVEMVDSVFPLGCDDGSLTPEHTLYEWSQLLLQASRKFGRSLADAKDHKQRLRDQGFINVVEKSFKWPTNGEWPTTKHLKNIGNWTHFNIDRSLEGLSMALLTRGHGWTQEEVLAYLPAARKDMRDPTIKAYWHVLVVYGQKPDLPAGDE</sequence>
<name>A0A9P7ZPW0_9HYPO</name>
<dbReference type="Proteomes" id="UP000887229">
    <property type="component" value="Unassembled WGS sequence"/>
</dbReference>
<dbReference type="GO" id="GO:0032259">
    <property type="term" value="P:methylation"/>
    <property type="evidence" value="ECO:0007669"/>
    <property type="project" value="UniProtKB-KW"/>
</dbReference>
<dbReference type="EMBL" id="MU251250">
    <property type="protein sequence ID" value="KAG9255667.1"/>
    <property type="molecule type" value="Genomic_DNA"/>
</dbReference>
<dbReference type="PANTHER" id="PTHR43591">
    <property type="entry name" value="METHYLTRANSFERASE"/>
    <property type="match status" value="1"/>
</dbReference>
<dbReference type="SUPFAM" id="SSF53335">
    <property type="entry name" value="S-adenosyl-L-methionine-dependent methyltransferases"/>
    <property type="match status" value="1"/>
</dbReference>
<keyword evidence="3" id="KW-0489">Methyltransferase</keyword>
<keyword evidence="4" id="KW-1185">Reference proteome</keyword>
<feature type="compositionally biased region" description="Low complexity" evidence="2">
    <location>
        <begin position="59"/>
        <end position="69"/>
    </location>
</feature>
<dbReference type="RefSeq" id="XP_046119591.1">
    <property type="nucleotide sequence ID" value="XM_046264878.1"/>
</dbReference>
<accession>A0A9P7ZPW0</accession>
<gene>
    <name evidence="3" type="ORF">F5Z01DRAFT_672971</name>
</gene>
<dbReference type="GeneID" id="70295781"/>
<dbReference type="OrthoDB" id="2013972at2759"/>
<comment type="similarity">
    <text evidence="1">Belongs to the methyltransferase superfamily. LaeA methyltransferase family.</text>
</comment>
<dbReference type="Pfam" id="PF13489">
    <property type="entry name" value="Methyltransf_23"/>
    <property type="match status" value="1"/>
</dbReference>
<evidence type="ECO:0000256" key="2">
    <source>
        <dbReference type="SAM" id="MobiDB-lite"/>
    </source>
</evidence>
<evidence type="ECO:0000313" key="4">
    <source>
        <dbReference type="Proteomes" id="UP000887229"/>
    </source>
</evidence>